<evidence type="ECO:0000256" key="11">
    <source>
        <dbReference type="PROSITE-ProRule" id="PRU01360"/>
    </source>
</evidence>
<evidence type="ECO:0000256" key="4">
    <source>
        <dbReference type="ARBA" id="ARBA00022496"/>
    </source>
</evidence>
<keyword evidence="14" id="KW-1185">Reference proteome</keyword>
<name>A0A2K9NDQ1_9PROT</name>
<evidence type="ECO:0000256" key="2">
    <source>
        <dbReference type="ARBA" id="ARBA00022448"/>
    </source>
</evidence>
<keyword evidence="7" id="KW-0406">Ion transport</keyword>
<dbReference type="OrthoDB" id="7413795at2"/>
<evidence type="ECO:0000256" key="8">
    <source>
        <dbReference type="ARBA" id="ARBA00023077"/>
    </source>
</evidence>
<dbReference type="EMBL" id="CP025611">
    <property type="protein sequence ID" value="AUN31217.1"/>
    <property type="molecule type" value="Genomic_DNA"/>
</dbReference>
<evidence type="ECO:0000256" key="6">
    <source>
        <dbReference type="ARBA" id="ARBA00023004"/>
    </source>
</evidence>
<evidence type="ECO:0000256" key="3">
    <source>
        <dbReference type="ARBA" id="ARBA00022452"/>
    </source>
</evidence>
<dbReference type="RefSeq" id="WP_102112824.1">
    <property type="nucleotide sequence ID" value="NZ_BMGN01000005.1"/>
</dbReference>
<keyword evidence="6" id="KW-0408">Iron</keyword>
<keyword evidence="9 11" id="KW-0472">Membrane</keyword>
<comment type="subcellular location">
    <subcellularLocation>
        <location evidence="1 11">Cell outer membrane</location>
        <topology evidence="1 11">Multi-pass membrane protein</topology>
    </subcellularLocation>
</comment>
<comment type="similarity">
    <text evidence="11 12">Belongs to the TonB-dependent receptor family.</text>
</comment>
<keyword evidence="5 11" id="KW-0812">Transmembrane</keyword>
<dbReference type="AlphaFoldDB" id="A0A2K9NDQ1"/>
<evidence type="ECO:0000256" key="10">
    <source>
        <dbReference type="ARBA" id="ARBA00023237"/>
    </source>
</evidence>
<protein>
    <submittedName>
        <fullName evidence="13">TonB-dependent receptor</fullName>
    </submittedName>
</protein>
<dbReference type="PROSITE" id="PS52016">
    <property type="entry name" value="TONB_DEPENDENT_REC_3"/>
    <property type="match status" value="1"/>
</dbReference>
<dbReference type="SUPFAM" id="SSF56935">
    <property type="entry name" value="Porins"/>
    <property type="match status" value="1"/>
</dbReference>
<keyword evidence="13" id="KW-0675">Receptor</keyword>
<dbReference type="InterPro" id="IPR036942">
    <property type="entry name" value="Beta-barrel_TonB_sf"/>
</dbReference>
<dbReference type="Proteomes" id="UP000234752">
    <property type="component" value="Chromosome eg_1"/>
</dbReference>
<keyword evidence="10 11" id="KW-0998">Cell outer membrane</keyword>
<evidence type="ECO:0000256" key="9">
    <source>
        <dbReference type="ARBA" id="ARBA00023136"/>
    </source>
</evidence>
<accession>A0A2K9NDQ1</accession>
<keyword evidence="3 11" id="KW-1134">Transmembrane beta strand</keyword>
<dbReference type="KEGG" id="ncb:C0V82_13990"/>
<dbReference type="Pfam" id="PF00593">
    <property type="entry name" value="TonB_dep_Rec_b-barrel"/>
    <property type="match status" value="1"/>
</dbReference>
<dbReference type="InterPro" id="IPR000531">
    <property type="entry name" value="Beta-barrel_TonB"/>
</dbReference>
<reference evidence="13 14" key="1">
    <citation type="submission" date="2017-12" db="EMBL/GenBank/DDBJ databases">
        <title>Genomes of bacteria within cyanobacterial aggregates.</title>
        <authorList>
            <person name="Cai H."/>
        </authorList>
    </citation>
    <scope>NUCLEOTIDE SEQUENCE [LARGE SCALE GENOMIC DNA]</scope>
    <source>
        <strain evidence="13 14">TH16</strain>
    </source>
</reference>
<keyword evidence="4" id="KW-0410">Iron transport</keyword>
<dbReference type="GO" id="GO:0006826">
    <property type="term" value="P:iron ion transport"/>
    <property type="evidence" value="ECO:0007669"/>
    <property type="project" value="UniProtKB-KW"/>
</dbReference>
<evidence type="ECO:0000256" key="5">
    <source>
        <dbReference type="ARBA" id="ARBA00022692"/>
    </source>
</evidence>
<dbReference type="PANTHER" id="PTHR32552">
    <property type="entry name" value="FERRICHROME IRON RECEPTOR-RELATED"/>
    <property type="match status" value="1"/>
</dbReference>
<dbReference type="InterPro" id="IPR012910">
    <property type="entry name" value="Plug_dom"/>
</dbReference>
<dbReference type="InterPro" id="IPR039426">
    <property type="entry name" value="TonB-dep_rcpt-like"/>
</dbReference>
<dbReference type="PANTHER" id="PTHR32552:SF81">
    <property type="entry name" value="TONB-DEPENDENT OUTER MEMBRANE RECEPTOR"/>
    <property type="match status" value="1"/>
</dbReference>
<dbReference type="Gene3D" id="2.40.170.20">
    <property type="entry name" value="TonB-dependent receptor, beta-barrel domain"/>
    <property type="match status" value="1"/>
</dbReference>
<gene>
    <name evidence="13" type="ORF">C0V82_13990</name>
</gene>
<organism evidence="13 14">
    <name type="scientific">Niveispirillum cyanobacteriorum</name>
    <dbReference type="NCBI Taxonomy" id="1612173"/>
    <lineage>
        <taxon>Bacteria</taxon>
        <taxon>Pseudomonadati</taxon>
        <taxon>Pseudomonadota</taxon>
        <taxon>Alphaproteobacteria</taxon>
        <taxon>Rhodospirillales</taxon>
        <taxon>Azospirillaceae</taxon>
        <taxon>Niveispirillum</taxon>
    </lineage>
</organism>
<sequence>MGSRFKAATLRVACVAACTSTSAIAYAQSTPTPPARDEMVLEEIIVTAQKRDERLQEVPVSVSVFGAQGLEMAKIDSGTEIARQTPNLRVSVLGNENQPKFALRGISTSEFNLNAVSPTGVFYDEVYVGAQYLGGAQVFDIERIEVLRGPQGTLFGKNTTAGAVNYISRGPSFMQEAEMSIGAGSYGYVEAKGVAEVPLVEDRLSARFAFNVAHSKGYIENVNPAISDRSNIDRKAGRLTLGYQDENDLKATLRIFHNGSDAKAIGVINTGTAPGGLNALGVDPRVNPYTGQRMTRHQMATDRDGDLEVRGSGLYLNVQKDLGPVSITSITSHLRGRFLNNVDADGTTRNLLHIDFRAKNKETSQDLRIATNGSGAFNVIAGLYYFRDDIDIDTTYTIFGGPPVLPILNQSFDQRRTSYAAYIDGTLELSDMFTAYGGLRYTDDKGRLSNFQVTPVIAKQPTLTYHDAKPTGRVGLRAQLDDDVMLFGQFARGYRSSAFNGGALTNAADLNVADPEKLDAYEVGLKSQWLDRRLTANVSTFLYNFSNQQFINLVGINNQQLVNAGKSRTKGVELELSARVTPELTVNAGLGLLDAEYRRLVLNGVNLSGNDMIEAPHHTANIGADYRIDLDNDGAILLHADATHVGKQYFQANNSALSRGEAFWDVGARVAYRAPDDRYELSIYAKNLTDNREVTGIVVDATSQTRFATVPYPRRFGVELSGKF</sequence>
<evidence type="ECO:0000313" key="14">
    <source>
        <dbReference type="Proteomes" id="UP000234752"/>
    </source>
</evidence>
<evidence type="ECO:0000256" key="1">
    <source>
        <dbReference type="ARBA" id="ARBA00004571"/>
    </source>
</evidence>
<evidence type="ECO:0000313" key="13">
    <source>
        <dbReference type="EMBL" id="AUN31217.1"/>
    </source>
</evidence>
<dbReference type="Pfam" id="PF07715">
    <property type="entry name" value="Plug"/>
    <property type="match status" value="1"/>
</dbReference>
<evidence type="ECO:0000256" key="7">
    <source>
        <dbReference type="ARBA" id="ARBA00023065"/>
    </source>
</evidence>
<proteinExistence type="inferred from homology"/>
<keyword evidence="8 12" id="KW-0798">TonB box</keyword>
<dbReference type="GO" id="GO:0009279">
    <property type="term" value="C:cell outer membrane"/>
    <property type="evidence" value="ECO:0007669"/>
    <property type="project" value="UniProtKB-SubCell"/>
</dbReference>
<evidence type="ECO:0000256" key="12">
    <source>
        <dbReference type="RuleBase" id="RU003357"/>
    </source>
</evidence>
<keyword evidence="2 11" id="KW-0813">Transport</keyword>